<name>A0A6J7XLH1_9CAUD</name>
<organism evidence="1">
    <name type="scientific">uncultured Caudovirales phage</name>
    <dbReference type="NCBI Taxonomy" id="2100421"/>
    <lineage>
        <taxon>Viruses</taxon>
        <taxon>Duplodnaviria</taxon>
        <taxon>Heunggongvirae</taxon>
        <taxon>Uroviricota</taxon>
        <taxon>Caudoviricetes</taxon>
        <taxon>Peduoviridae</taxon>
        <taxon>Maltschvirus</taxon>
        <taxon>Maltschvirus maltsch</taxon>
    </lineage>
</organism>
<sequence>MIEDLVSRVFAMRNAAHLAHWSTKSYAEHKALGKFYDELIDKIDSIIEAYQGWFGLIGEVRMIVMSKKDIAEAIRTDLTWMGANRDKICKKNTMMENLIDDLMQLYSTTHYKLVNLK</sequence>
<gene>
    <name evidence="1" type="ORF">UFOVP1545_25</name>
</gene>
<dbReference type="InterPro" id="IPR043876">
    <property type="entry name" value="DUF5856"/>
</dbReference>
<reference evidence="1" key="1">
    <citation type="submission" date="2020-05" db="EMBL/GenBank/DDBJ databases">
        <authorList>
            <person name="Chiriac C."/>
            <person name="Salcher M."/>
            <person name="Ghai R."/>
            <person name="Kavagutti S V."/>
        </authorList>
    </citation>
    <scope>NUCLEOTIDE SEQUENCE</scope>
</reference>
<accession>A0A6J7XLH1</accession>
<proteinExistence type="predicted"/>
<evidence type="ECO:0000313" key="1">
    <source>
        <dbReference type="EMBL" id="CAB5228764.1"/>
    </source>
</evidence>
<dbReference type="Pfam" id="PF19174">
    <property type="entry name" value="DUF5856"/>
    <property type="match status" value="1"/>
</dbReference>
<protein>
    <submittedName>
        <fullName evidence="1">Uncharacterized protein</fullName>
    </submittedName>
</protein>
<dbReference type="EMBL" id="LR798389">
    <property type="protein sequence ID" value="CAB5228764.1"/>
    <property type="molecule type" value="Genomic_DNA"/>
</dbReference>